<dbReference type="EMBL" id="FOSQ01000001">
    <property type="protein sequence ID" value="SFK25839.1"/>
    <property type="molecule type" value="Genomic_DNA"/>
</dbReference>
<dbReference type="AlphaFoldDB" id="A0A1I3Y344"/>
<dbReference type="GO" id="GO:0019243">
    <property type="term" value="P:methylglyoxal catabolic process to D-lactate via S-lactoyl-glutathione"/>
    <property type="evidence" value="ECO:0007669"/>
    <property type="project" value="TreeGrafter"/>
</dbReference>
<evidence type="ECO:0000256" key="2">
    <source>
        <dbReference type="ARBA" id="ARBA00023239"/>
    </source>
</evidence>
<protein>
    <submittedName>
        <fullName evidence="5">Putative intracellular protease/amidase</fullName>
    </submittedName>
</protein>
<dbReference type="Pfam" id="PF01965">
    <property type="entry name" value="DJ-1_PfpI"/>
    <property type="match status" value="1"/>
</dbReference>
<organism evidence="5 6">
    <name type="scientific">Falsiroseomonas stagni DSM 19981</name>
    <dbReference type="NCBI Taxonomy" id="1123062"/>
    <lineage>
        <taxon>Bacteria</taxon>
        <taxon>Pseudomonadati</taxon>
        <taxon>Pseudomonadota</taxon>
        <taxon>Alphaproteobacteria</taxon>
        <taxon>Acetobacterales</taxon>
        <taxon>Roseomonadaceae</taxon>
        <taxon>Falsiroseomonas</taxon>
    </lineage>
</organism>
<evidence type="ECO:0000313" key="6">
    <source>
        <dbReference type="Proteomes" id="UP000199473"/>
    </source>
</evidence>
<name>A0A1I3Y344_9PROT</name>
<proteinExistence type="inferred from homology"/>
<dbReference type="PANTHER" id="PTHR48094:SF11">
    <property type="entry name" value="GLUTATHIONE-INDEPENDENT GLYOXALASE HSP31-RELATED"/>
    <property type="match status" value="1"/>
</dbReference>
<dbReference type="PANTHER" id="PTHR48094">
    <property type="entry name" value="PROTEIN/NUCLEIC ACID DEGLYCASE DJ-1-RELATED"/>
    <property type="match status" value="1"/>
</dbReference>
<reference evidence="5 6" key="1">
    <citation type="submission" date="2016-10" db="EMBL/GenBank/DDBJ databases">
        <authorList>
            <person name="de Groot N.N."/>
        </authorList>
    </citation>
    <scope>NUCLEOTIDE SEQUENCE [LARGE SCALE GENOMIC DNA]</scope>
    <source>
        <strain evidence="5 6">DSM 19981</strain>
    </source>
</reference>
<dbReference type="STRING" id="1123062.SAMN02745775_101877"/>
<dbReference type="InterPro" id="IPR002818">
    <property type="entry name" value="DJ-1/PfpI"/>
</dbReference>
<dbReference type="Gene3D" id="3.40.50.880">
    <property type="match status" value="1"/>
</dbReference>
<dbReference type="GO" id="GO:0019172">
    <property type="term" value="F:glyoxalase III activity"/>
    <property type="evidence" value="ECO:0007669"/>
    <property type="project" value="TreeGrafter"/>
</dbReference>
<dbReference type="OrthoDB" id="9792284at2"/>
<dbReference type="GO" id="GO:0006508">
    <property type="term" value="P:proteolysis"/>
    <property type="evidence" value="ECO:0007669"/>
    <property type="project" value="UniProtKB-KW"/>
</dbReference>
<evidence type="ECO:0000256" key="3">
    <source>
        <dbReference type="ARBA" id="ARBA00038493"/>
    </source>
</evidence>
<keyword evidence="5" id="KW-0645">Protease</keyword>
<dbReference type="SUPFAM" id="SSF52317">
    <property type="entry name" value="Class I glutamine amidotransferase-like"/>
    <property type="match status" value="1"/>
</dbReference>
<keyword evidence="1" id="KW-0346">Stress response</keyword>
<evidence type="ECO:0000313" key="5">
    <source>
        <dbReference type="EMBL" id="SFK25839.1"/>
    </source>
</evidence>
<dbReference type="CDD" id="cd03141">
    <property type="entry name" value="GATase1_Hsp31_like"/>
    <property type="match status" value="1"/>
</dbReference>
<feature type="domain" description="DJ-1/PfpI" evidence="4">
    <location>
        <begin position="37"/>
        <end position="237"/>
    </location>
</feature>
<evidence type="ECO:0000256" key="1">
    <source>
        <dbReference type="ARBA" id="ARBA00023016"/>
    </source>
</evidence>
<gene>
    <name evidence="5" type="ORF">SAMN02745775_101877</name>
</gene>
<keyword evidence="5" id="KW-0378">Hydrolase</keyword>
<comment type="similarity">
    <text evidence="3">Belongs to the peptidase C56 family. HSP31-like subfamily.</text>
</comment>
<dbReference type="RefSeq" id="WP_092955972.1">
    <property type="nucleotide sequence ID" value="NZ_FOSQ01000001.1"/>
</dbReference>
<dbReference type="GO" id="GO:0008233">
    <property type="term" value="F:peptidase activity"/>
    <property type="evidence" value="ECO:0007669"/>
    <property type="project" value="UniProtKB-KW"/>
</dbReference>
<dbReference type="GO" id="GO:0005737">
    <property type="term" value="C:cytoplasm"/>
    <property type="evidence" value="ECO:0007669"/>
    <property type="project" value="TreeGrafter"/>
</dbReference>
<keyword evidence="6" id="KW-1185">Reference proteome</keyword>
<keyword evidence="2" id="KW-0456">Lyase</keyword>
<accession>A0A1I3Y344</accession>
<sequence length="253" mass="26653">MSLRNPNALRPKRIAIVIANPAISTTTGWPVGFWWSELAHPWLAFHEAGFAMEIFSPAGGACEGDAFSDPRHASGYSADDIVSRGFIETPHLAALVAATKPVAAIALGDFDAILVAGGQAPMFTFEAATTLQDRFSAFLESGKVAAALCHGTAILCHARRSDGTPVARGRTVTGFANVEEDAADEAAWAMGALPRDRHVMPWRIEDRLRAQGANSIQAGPWRSFAVRDGNLVTGQQNFSGGETAAAIIAALGA</sequence>
<dbReference type="InterPro" id="IPR050325">
    <property type="entry name" value="Prot/Nucl_acid_deglycase"/>
</dbReference>
<evidence type="ECO:0000259" key="4">
    <source>
        <dbReference type="Pfam" id="PF01965"/>
    </source>
</evidence>
<dbReference type="InterPro" id="IPR029062">
    <property type="entry name" value="Class_I_gatase-like"/>
</dbReference>
<dbReference type="Proteomes" id="UP000199473">
    <property type="component" value="Unassembled WGS sequence"/>
</dbReference>